<feature type="domain" description="Methyl-accepting transducer" evidence="7">
    <location>
        <begin position="433"/>
        <end position="669"/>
    </location>
</feature>
<evidence type="ECO:0000256" key="3">
    <source>
        <dbReference type="PROSITE-ProRule" id="PRU00284"/>
    </source>
</evidence>
<gene>
    <name evidence="9" type="ORF">SAMN02745775_10152</name>
</gene>
<dbReference type="GO" id="GO:0007165">
    <property type="term" value="P:signal transduction"/>
    <property type="evidence" value="ECO:0007669"/>
    <property type="project" value="UniProtKB-KW"/>
</dbReference>
<keyword evidence="4" id="KW-0175">Coiled coil</keyword>
<keyword evidence="6" id="KW-0732">Signal</keyword>
<evidence type="ECO:0000256" key="6">
    <source>
        <dbReference type="SAM" id="SignalP"/>
    </source>
</evidence>
<dbReference type="PANTHER" id="PTHR32089">
    <property type="entry name" value="METHYL-ACCEPTING CHEMOTAXIS PROTEIN MCPB"/>
    <property type="match status" value="1"/>
</dbReference>
<comment type="similarity">
    <text evidence="2">Belongs to the methyl-accepting chemotaxis (MCP) protein family.</text>
</comment>
<dbReference type="STRING" id="1123062.SAMN02745775_10152"/>
<dbReference type="Gene3D" id="6.10.340.10">
    <property type="match status" value="1"/>
</dbReference>
<dbReference type="Pfam" id="PF00015">
    <property type="entry name" value="MCPsignal"/>
    <property type="match status" value="1"/>
</dbReference>
<dbReference type="Pfam" id="PF00672">
    <property type="entry name" value="HAMP"/>
    <property type="match status" value="1"/>
</dbReference>
<evidence type="ECO:0000256" key="4">
    <source>
        <dbReference type="SAM" id="Coils"/>
    </source>
</evidence>
<dbReference type="EMBL" id="FOSQ01000001">
    <property type="protein sequence ID" value="SFK15609.1"/>
    <property type="molecule type" value="Genomic_DNA"/>
</dbReference>
<dbReference type="SUPFAM" id="SSF58104">
    <property type="entry name" value="Methyl-accepting chemotaxis protein (MCP) signaling domain"/>
    <property type="match status" value="1"/>
</dbReference>
<dbReference type="InterPro" id="IPR004089">
    <property type="entry name" value="MCPsignal_dom"/>
</dbReference>
<protein>
    <submittedName>
        <fullName evidence="9">Methyl-accepting chemotaxis protein</fullName>
    </submittedName>
</protein>
<proteinExistence type="inferred from homology"/>
<sequence length="689" mass="71401">MRIQSRFLLGFIAIAAPGLALSAWFASAAWRDSARAERAIQATQVFSDIGRAQSSFAVQTGNLTVALRAATPDLAGMRQTHEAAMQGLAAAARSMATAGSDAAVVREASATLEDLMRRVTAASAQPVPARDPALLAEVLAKRADLSTRMSAVGGDAARVITTTAPSVAPFIEVALHAMTLREVAGRRALGVSPWIGGAPIQAEALEGLVELSGRLTDAMANIERLVEASGAPRLVRAQAELKRLFAQEADPYWRSFLRVARARLQPATAETPWPQDTATYSRYTIQTLARLLDMRDAALDEALERASADDAAARLQLAVSIAGMTVTGAVMAAALILLLRGMVAPLGQLTGTVRRIGAGELTLAVPARDRPDELGEMARAVDQLRLASLEREALEAAQKAEAAAQLERAQRIDALLEEFEAETADVLRTVASAATELDATATSMATTAADGTQRASAVARSSAEASGSVGSVAAATEELSASISEVMRQVQISAATAQEATEAAERTDTTVRGLSEAAARIGDVVKLIGDIAGQTNLLALNATIEAARAGDAGKGFAVVAQEVKALAAQTAKATEEIGAQIAAMQTETGRTVEVVRAIAGTIEALNRNTAQVAEAASQQAEATQEIGRAAAAAAQGTQEASRHATGVSQDAEQTGQSAAEVRAASAELARQAEGLRGRVDQFLGAIRAA</sequence>
<name>A0A1I3X8G6_9PROT</name>
<dbReference type="Proteomes" id="UP000199473">
    <property type="component" value="Unassembled WGS sequence"/>
</dbReference>
<evidence type="ECO:0000313" key="9">
    <source>
        <dbReference type="EMBL" id="SFK15609.1"/>
    </source>
</evidence>
<keyword evidence="1 3" id="KW-0807">Transducer</keyword>
<dbReference type="AlphaFoldDB" id="A0A1I3X8G6"/>
<reference evidence="9 10" key="1">
    <citation type="submission" date="2016-10" db="EMBL/GenBank/DDBJ databases">
        <authorList>
            <person name="de Groot N.N."/>
        </authorList>
    </citation>
    <scope>NUCLEOTIDE SEQUENCE [LARGE SCALE GENOMIC DNA]</scope>
    <source>
        <strain evidence="9 10">DSM 19981</strain>
    </source>
</reference>
<dbReference type="PANTHER" id="PTHR32089:SF112">
    <property type="entry name" value="LYSOZYME-LIKE PROTEIN-RELATED"/>
    <property type="match status" value="1"/>
</dbReference>
<feature type="chain" id="PRO_5011566911" evidence="6">
    <location>
        <begin position="29"/>
        <end position="689"/>
    </location>
</feature>
<feature type="compositionally biased region" description="Polar residues" evidence="5">
    <location>
        <begin position="646"/>
        <end position="655"/>
    </location>
</feature>
<dbReference type="PROSITE" id="PS50111">
    <property type="entry name" value="CHEMOTAXIS_TRANSDUC_2"/>
    <property type="match status" value="1"/>
</dbReference>
<feature type="signal peptide" evidence="6">
    <location>
        <begin position="1"/>
        <end position="28"/>
    </location>
</feature>
<dbReference type="CDD" id="cd06225">
    <property type="entry name" value="HAMP"/>
    <property type="match status" value="1"/>
</dbReference>
<organism evidence="9 10">
    <name type="scientific">Falsiroseomonas stagni DSM 19981</name>
    <dbReference type="NCBI Taxonomy" id="1123062"/>
    <lineage>
        <taxon>Bacteria</taxon>
        <taxon>Pseudomonadati</taxon>
        <taxon>Pseudomonadota</taxon>
        <taxon>Alphaproteobacteria</taxon>
        <taxon>Acetobacterales</taxon>
        <taxon>Roseomonadaceae</taxon>
        <taxon>Falsiroseomonas</taxon>
    </lineage>
</organism>
<keyword evidence="10" id="KW-1185">Reference proteome</keyword>
<dbReference type="SMART" id="SM00304">
    <property type="entry name" value="HAMP"/>
    <property type="match status" value="1"/>
</dbReference>
<dbReference type="RefSeq" id="WP_092953768.1">
    <property type="nucleotide sequence ID" value="NZ_FOSQ01000001.1"/>
</dbReference>
<evidence type="ECO:0000313" key="10">
    <source>
        <dbReference type="Proteomes" id="UP000199473"/>
    </source>
</evidence>
<evidence type="ECO:0000256" key="1">
    <source>
        <dbReference type="ARBA" id="ARBA00023224"/>
    </source>
</evidence>
<accession>A0A1I3X8G6</accession>
<feature type="domain" description="HAMP" evidence="8">
    <location>
        <begin position="340"/>
        <end position="393"/>
    </location>
</feature>
<feature type="coiled-coil region" evidence="4">
    <location>
        <begin position="377"/>
        <end position="422"/>
    </location>
</feature>
<dbReference type="OrthoDB" id="7295762at2"/>
<dbReference type="SMART" id="SM00283">
    <property type="entry name" value="MA"/>
    <property type="match status" value="1"/>
</dbReference>
<evidence type="ECO:0000256" key="5">
    <source>
        <dbReference type="SAM" id="MobiDB-lite"/>
    </source>
</evidence>
<feature type="region of interest" description="Disordered" evidence="5">
    <location>
        <begin position="633"/>
        <end position="655"/>
    </location>
</feature>
<dbReference type="GO" id="GO:0016020">
    <property type="term" value="C:membrane"/>
    <property type="evidence" value="ECO:0007669"/>
    <property type="project" value="InterPro"/>
</dbReference>
<evidence type="ECO:0000256" key="2">
    <source>
        <dbReference type="ARBA" id="ARBA00029447"/>
    </source>
</evidence>
<evidence type="ECO:0000259" key="7">
    <source>
        <dbReference type="PROSITE" id="PS50111"/>
    </source>
</evidence>
<dbReference type="Gene3D" id="1.10.287.950">
    <property type="entry name" value="Methyl-accepting chemotaxis protein"/>
    <property type="match status" value="1"/>
</dbReference>
<evidence type="ECO:0000259" key="8">
    <source>
        <dbReference type="PROSITE" id="PS50885"/>
    </source>
</evidence>
<dbReference type="PROSITE" id="PS50885">
    <property type="entry name" value="HAMP"/>
    <property type="match status" value="1"/>
</dbReference>
<dbReference type="InterPro" id="IPR003660">
    <property type="entry name" value="HAMP_dom"/>
</dbReference>